<feature type="transmembrane region" description="Helical" evidence="1">
    <location>
        <begin position="117"/>
        <end position="136"/>
    </location>
</feature>
<gene>
    <name evidence="3" type="ORF">QO034_22405</name>
</gene>
<accession>A0ABT7FKW3</accession>
<keyword evidence="1" id="KW-1133">Transmembrane helix</keyword>
<name>A0ABT7FKW3_9RHOB</name>
<keyword evidence="4" id="KW-1185">Reference proteome</keyword>
<evidence type="ECO:0000259" key="2">
    <source>
        <dbReference type="Pfam" id="PF00892"/>
    </source>
</evidence>
<feature type="transmembrane region" description="Helical" evidence="1">
    <location>
        <begin position="262"/>
        <end position="279"/>
    </location>
</feature>
<dbReference type="RefSeq" id="WP_284487726.1">
    <property type="nucleotide sequence ID" value="NZ_JASNJE010000053.1"/>
</dbReference>
<feature type="transmembrane region" description="Helical" evidence="1">
    <location>
        <begin position="236"/>
        <end position="255"/>
    </location>
</feature>
<dbReference type="SUPFAM" id="SSF103481">
    <property type="entry name" value="Multidrug resistance efflux transporter EmrE"/>
    <property type="match status" value="2"/>
</dbReference>
<reference evidence="3 4" key="1">
    <citation type="submission" date="2023-05" db="EMBL/GenBank/DDBJ databases">
        <title>Sedimentitalea sp. nov. JM2-8.</title>
        <authorList>
            <person name="Huang J."/>
        </authorList>
    </citation>
    <scope>NUCLEOTIDE SEQUENCE [LARGE SCALE GENOMIC DNA]</scope>
    <source>
        <strain evidence="3 4">JM2-8</strain>
    </source>
</reference>
<sequence length="280" mass="28382">MSALGLGLIAALAWGVHDICVRYVSQRAGILPSLATVLAAGALLVLPVALWLGDWPGMTMQAYVFSGLSGVAFGIAGYGLYKAFEIGPVRLVAPVIGAYPVLSLAAAGLDGEPVTSAQWAAGLAVVAGIALVAMLIGEGEGNGSRRAALTWALLGAAGFALTFAAGQHATRAGADLPVLLVTRATAIAVILPLILLRTEALRGLSRQMPLLLLMGALDAVALGAIMVAAPLQNPEFAAVAASTFGIVTILLARVFLGERMSLGQWGGIAVAFCGIGYLAI</sequence>
<evidence type="ECO:0000313" key="4">
    <source>
        <dbReference type="Proteomes" id="UP001227126"/>
    </source>
</evidence>
<feature type="domain" description="EamA" evidence="2">
    <location>
        <begin position="3"/>
        <end position="133"/>
    </location>
</feature>
<proteinExistence type="predicted"/>
<comment type="caution">
    <text evidence="3">The sequence shown here is derived from an EMBL/GenBank/DDBJ whole genome shotgun (WGS) entry which is preliminary data.</text>
</comment>
<keyword evidence="1" id="KW-0472">Membrane</keyword>
<feature type="transmembrane region" description="Helical" evidence="1">
    <location>
        <begin position="178"/>
        <end position="196"/>
    </location>
</feature>
<dbReference type="Proteomes" id="UP001227126">
    <property type="component" value="Unassembled WGS sequence"/>
</dbReference>
<organism evidence="3 4">
    <name type="scientific">Sedimentitalea xiamensis</name>
    <dbReference type="NCBI Taxonomy" id="3050037"/>
    <lineage>
        <taxon>Bacteria</taxon>
        <taxon>Pseudomonadati</taxon>
        <taxon>Pseudomonadota</taxon>
        <taxon>Alphaproteobacteria</taxon>
        <taxon>Rhodobacterales</taxon>
        <taxon>Paracoccaceae</taxon>
        <taxon>Sedimentitalea</taxon>
    </lineage>
</organism>
<feature type="domain" description="EamA" evidence="2">
    <location>
        <begin position="148"/>
        <end position="276"/>
    </location>
</feature>
<dbReference type="EMBL" id="JASNJE010000053">
    <property type="protein sequence ID" value="MDK3075811.1"/>
    <property type="molecule type" value="Genomic_DNA"/>
</dbReference>
<dbReference type="Pfam" id="PF00892">
    <property type="entry name" value="EamA"/>
    <property type="match status" value="2"/>
</dbReference>
<dbReference type="InterPro" id="IPR037185">
    <property type="entry name" value="EmrE-like"/>
</dbReference>
<evidence type="ECO:0000256" key="1">
    <source>
        <dbReference type="SAM" id="Phobius"/>
    </source>
</evidence>
<evidence type="ECO:0000313" key="3">
    <source>
        <dbReference type="EMBL" id="MDK3075811.1"/>
    </source>
</evidence>
<feature type="transmembrane region" description="Helical" evidence="1">
    <location>
        <begin position="28"/>
        <end position="50"/>
    </location>
</feature>
<dbReference type="InterPro" id="IPR000620">
    <property type="entry name" value="EamA_dom"/>
</dbReference>
<feature type="transmembrane region" description="Helical" evidence="1">
    <location>
        <begin position="148"/>
        <end position="166"/>
    </location>
</feature>
<dbReference type="PANTHER" id="PTHR22911">
    <property type="entry name" value="ACYL-MALONYL CONDENSING ENZYME-RELATED"/>
    <property type="match status" value="1"/>
</dbReference>
<dbReference type="PANTHER" id="PTHR22911:SF137">
    <property type="entry name" value="SOLUTE CARRIER FAMILY 35 MEMBER G2-RELATED"/>
    <property type="match status" value="1"/>
</dbReference>
<feature type="transmembrane region" description="Helical" evidence="1">
    <location>
        <begin position="208"/>
        <end position="230"/>
    </location>
</feature>
<keyword evidence="1" id="KW-0812">Transmembrane</keyword>
<protein>
    <submittedName>
        <fullName evidence="3">DMT family transporter</fullName>
    </submittedName>
</protein>
<feature type="transmembrane region" description="Helical" evidence="1">
    <location>
        <begin position="62"/>
        <end position="81"/>
    </location>
</feature>